<name>A0AAJ1JRJ7_PROST</name>
<sequence>MSSGGGKSKTPTLINDNLKSKQFLRVLDLISEGPIYGPVDTEHLSSIMLNKTPVTNKDGDVSINGVAAAWRNGSEFQEPINGFDYLESTVIVNKEVTKETPLVRTVTNQDVDRVRLNIGVSSLVKTDSSGNQDNTSVQLAIEVREGNGGYVTKKIVTIGPGKISGEYLEAHVIDAPVAKPFDLRVRRITDDSSSDTLQNGTVWNSYTEITDDRLSYPCSAIVGVIVDRDQFKDTPTRNYHMRGIIVDVPDNYNPLTRTYDGVWLGGFKKAWTNNPAWLFRALIKNDQFGLAKALGNIDIDDGRLYLLSQYCDQQVNDGYGGKEPRFTLNAYLTKQEKAKTVLDNIASMLRGSAIWDGTYYTMLMDMPSDPIALITNANVVDGKFTRNSTPNNERYNAVIVSWVDPNNGWETSKEYVADDVSIANDGYKETTIEAFGCTSRGQAYRTGKWLLETSLRETSKISFSMAREAIAFMPGDIVQIADNNHIGSRIGGRVVSQNKKVITVDSNIEIDELSLTFSMIGSNGKPAQYDIDFIDGNRIHLITEPTFFKENSPFIVAAKNLRPKLYRITSVKEEENNNLYKISATEHNPNKQAIVDDGVVFEKPIDTLNGYRAPSIERLRVVNVNSSTVQTTVSWESSTTTKGLSFEIRVYSNNGNVVFEDETDLFSYNFFGLNAGNYFVGVRAKIINGMKGAESQIEMNIGAPPKPTHIQIDSMHFALKATPHIATDNSINTQFEFWGSEQKVGNANDIEIKATRLGRGTFWIKDGLKEGQEYWFYIRSINPFGVSDFVEATGKPDNVIAEVIDELGDTFLTNEAGKQMQEQIDFSKEAIAELELDAIDVKQKVVSIDRDVEAVSEAVMTLTQFSTENYYELKEESAKGKASIKQLEQVQADFTASQAKYQQEVAAQFEHTAADVLNVQNALAKSNEAFAEDIGQVRADLGDTNKEIGTIKSRVTTVETATADLKQSQAKFEQSTTAEFGEMRGYITHFETSLSNVELAVSEAIMQTTAQVNQHSSELLQSKADVKRIANATATNEKATAELAESVKAHYEDSQAEFVDVRKSIAEKDKAHSERTEQVRAELGKDINANKEEIDKTNKELSDISAAVTTNTKAIAETDKTLTELEQVSSSRFDSNEATIANIQNTQANAESSQAETTLQLAAQQNEQGSELLRAKASIRETNKIIVDNDKAYAQKFTQLDSQFDQVNARFTRVESTLADAQQSITETKEQLYSEINSVDRKVTAVDQKVDQTKATLEGAIAESNHTLSAKVEAAQDTANTAKSNAADAKQDIDRYKNSNDQRMLLAETQITANKQAIANEQETRGSQINKINSELGGLNAAFEAQAKTYVDQKGNASSIFGIKNAVVVNGQYYEAQMILGAEVKNGQVVTQIGFSADTFGIFNPVSGKLEPVFFVEDGQVFINEAFINQATIEKLLIGSTIKSKNWDPATKKGLMLDFENGKLIANDAEITGKIYATDGEFNGTVYVEKLKGDVSSSYVINPNSSLTIEAESYDRIIMCPCISISRATSTRNTYSESAQLTKNGVTFVKATLGAQYKVGTNDSGHSIHAATPGVSSGIAIIKAHETATIRYSVSDDRVDLIYSPVMLMVIKK</sequence>
<protein>
    <submittedName>
        <fullName evidence="7">Phage tail protein</fullName>
    </submittedName>
</protein>
<dbReference type="Pfam" id="PF09327">
    <property type="entry name" value="Phage_Tail_Tip"/>
    <property type="match status" value="1"/>
</dbReference>
<dbReference type="RefSeq" id="WP_275205507.1">
    <property type="nucleotide sequence ID" value="NZ_CP181870.1"/>
</dbReference>
<evidence type="ECO:0000259" key="4">
    <source>
        <dbReference type="Pfam" id="PF24421"/>
    </source>
</evidence>
<evidence type="ECO:0000259" key="2">
    <source>
        <dbReference type="Pfam" id="PF09327"/>
    </source>
</evidence>
<dbReference type="SUPFAM" id="SSF49265">
    <property type="entry name" value="Fibronectin type III"/>
    <property type="match status" value="1"/>
</dbReference>
<reference evidence="7 8" key="1">
    <citation type="submission" date="2023-03" db="EMBL/GenBank/DDBJ databases">
        <title>WGS of NDM-producing Providencia thailandensis from Ukrainian patients.</title>
        <authorList>
            <person name="Zabicka D."/>
            <person name="Izdebski R."/>
            <person name="Urbanowicz P."/>
            <person name="Biedrzycka M."/>
            <person name="Guzek A."/>
            <person name="Gniadkowski M."/>
        </authorList>
    </citation>
    <scope>NUCLEOTIDE SEQUENCE [LARGE SCALE GENOMIC DNA]</scope>
    <source>
        <strain evidence="7 8">8015-22</strain>
    </source>
</reference>
<feature type="coiled-coil region" evidence="1">
    <location>
        <begin position="1272"/>
        <end position="1299"/>
    </location>
</feature>
<keyword evidence="1" id="KW-0175">Coiled coil</keyword>
<feature type="domain" description="Tip attachment protein J" evidence="3">
    <location>
        <begin position="334"/>
        <end position="487"/>
    </location>
</feature>
<evidence type="ECO:0000313" key="7">
    <source>
        <dbReference type="EMBL" id="MDE8772010.1"/>
    </source>
</evidence>
<gene>
    <name evidence="7" type="ORF">PZS58_21260</name>
</gene>
<dbReference type="InterPro" id="IPR057587">
    <property type="entry name" value="GpJ_Ig_second"/>
</dbReference>
<feature type="domain" description="Tip attachment protein J Fn3-1" evidence="4">
    <location>
        <begin position="606"/>
        <end position="704"/>
    </location>
</feature>
<dbReference type="Pfam" id="PF24801">
    <property type="entry name" value="FNIII-A_GpJ"/>
    <property type="match status" value="1"/>
</dbReference>
<organism evidence="7 8">
    <name type="scientific">Providencia stuartii</name>
    <dbReference type="NCBI Taxonomy" id="588"/>
    <lineage>
        <taxon>Bacteria</taxon>
        <taxon>Pseudomonadati</taxon>
        <taxon>Pseudomonadota</taxon>
        <taxon>Gammaproteobacteria</taxon>
        <taxon>Enterobacterales</taxon>
        <taxon>Morganellaceae</taxon>
        <taxon>Providencia</taxon>
    </lineage>
</organism>
<dbReference type="Proteomes" id="UP001163056">
    <property type="component" value="Unassembled WGS sequence"/>
</dbReference>
<feature type="domain" description="Tip attachment protein J second Ig-like" evidence="5">
    <location>
        <begin position="706"/>
        <end position="807"/>
    </location>
</feature>
<evidence type="ECO:0000259" key="6">
    <source>
        <dbReference type="Pfam" id="PF24801"/>
    </source>
</evidence>
<dbReference type="InterPro" id="IPR015406">
    <property type="entry name" value="GpJ_CSF"/>
</dbReference>
<evidence type="ECO:0000259" key="5">
    <source>
        <dbReference type="Pfam" id="PF24489"/>
    </source>
</evidence>
<dbReference type="Pfam" id="PF24421">
    <property type="entry name" value="Ig_J"/>
    <property type="match status" value="1"/>
</dbReference>
<feature type="domain" description="Tip attachment protein J HDII-ins2" evidence="6">
    <location>
        <begin position="87"/>
        <end position="212"/>
    </location>
</feature>
<dbReference type="InterPro" id="IPR055383">
    <property type="entry name" value="FN3-1_GpJ"/>
</dbReference>
<dbReference type="InterPro" id="IPR053171">
    <property type="entry name" value="Viral_Tip_Attach_Protein"/>
</dbReference>
<dbReference type="Pfam" id="PF24489">
    <property type="entry name" value="Ig_J_second"/>
    <property type="match status" value="1"/>
</dbReference>
<feature type="coiled-coil region" evidence="1">
    <location>
        <begin position="1080"/>
        <end position="1107"/>
    </location>
</feature>
<dbReference type="PANTHER" id="PTHR36251:SF2">
    <property type="entry name" value="GIFSY-2 PROPHAGE HOST SPECIFICITY PROTEIN J, PHAGE LAMBDA"/>
    <property type="match status" value="1"/>
</dbReference>
<dbReference type="InterPro" id="IPR032876">
    <property type="entry name" value="J_dom"/>
</dbReference>
<accession>A0AAJ1JRJ7</accession>
<evidence type="ECO:0000313" key="8">
    <source>
        <dbReference type="Proteomes" id="UP001163056"/>
    </source>
</evidence>
<evidence type="ECO:0000259" key="3">
    <source>
        <dbReference type="Pfam" id="PF13550"/>
    </source>
</evidence>
<dbReference type="EMBL" id="JAREJI010000036">
    <property type="protein sequence ID" value="MDE8772010.1"/>
    <property type="molecule type" value="Genomic_DNA"/>
</dbReference>
<feature type="domain" description="Tip attachment protein J central straight fiber" evidence="2">
    <location>
        <begin position="1343"/>
        <end position="1481"/>
    </location>
</feature>
<comment type="caution">
    <text evidence="7">The sequence shown here is derived from an EMBL/GenBank/DDBJ whole genome shotgun (WGS) entry which is preliminary data.</text>
</comment>
<dbReference type="Pfam" id="PF13550">
    <property type="entry name" value="Phage-tail_3"/>
    <property type="match status" value="1"/>
</dbReference>
<proteinExistence type="predicted"/>
<dbReference type="PANTHER" id="PTHR36251">
    <property type="entry name" value="FELS-1 PROPHAGE HOST SPECIFICITY PROTEIN-RELATED"/>
    <property type="match status" value="1"/>
</dbReference>
<dbReference type="InterPro" id="IPR055385">
    <property type="entry name" value="GpJ_HDII-ins2"/>
</dbReference>
<dbReference type="InterPro" id="IPR036116">
    <property type="entry name" value="FN3_sf"/>
</dbReference>
<evidence type="ECO:0000256" key="1">
    <source>
        <dbReference type="SAM" id="Coils"/>
    </source>
</evidence>